<sequence>MTRRQAPVIENPLERDWPGQLVLGMDEAGRGPIAGPLVTAGVVFPTGYENPALYDSKKLSEKKREALYPQILEDALEVQIRFVSEPEIDRLNIYRATQQAMEAMAERMTCDVILTDAMKLPACRKPWQAVVKGDQKSLSIAAASILAKVSRDRYMKHLDILYPQYGLARHKGYPTKAHLQALEQFGLQSFYRRSYGPVQRLVMTGQESGSLFPAETGD</sequence>
<comment type="catalytic activity">
    <reaction evidence="1 14 15 16">
        <text>Endonucleolytic cleavage to 5'-phosphomonoester.</text>
        <dbReference type="EC" id="3.1.26.4"/>
    </reaction>
</comment>
<comment type="function">
    <text evidence="3 14 16">Endonuclease that specifically degrades the RNA of RNA-DNA hybrids.</text>
</comment>
<dbReference type="CDD" id="cd07182">
    <property type="entry name" value="RNase_HII_bacteria_HII_like"/>
    <property type="match status" value="1"/>
</dbReference>
<gene>
    <name evidence="14" type="primary">rnhB</name>
    <name evidence="18" type="ORF">AALO17_09490</name>
</gene>
<evidence type="ECO:0000256" key="14">
    <source>
        <dbReference type="HAMAP-Rule" id="MF_00052"/>
    </source>
</evidence>
<dbReference type="Gene3D" id="3.30.420.10">
    <property type="entry name" value="Ribonuclease H-like superfamily/Ribonuclease H"/>
    <property type="match status" value="1"/>
</dbReference>
<dbReference type="GO" id="GO:0005737">
    <property type="term" value="C:cytoplasm"/>
    <property type="evidence" value="ECO:0007669"/>
    <property type="project" value="UniProtKB-SubCell"/>
</dbReference>
<evidence type="ECO:0000256" key="8">
    <source>
        <dbReference type="ARBA" id="ARBA00022490"/>
    </source>
</evidence>
<keyword evidence="8 14" id="KW-0963">Cytoplasm</keyword>
<dbReference type="InterPro" id="IPR012337">
    <property type="entry name" value="RNaseH-like_sf"/>
</dbReference>
<evidence type="ECO:0000256" key="1">
    <source>
        <dbReference type="ARBA" id="ARBA00000077"/>
    </source>
</evidence>
<dbReference type="GO" id="GO:0032299">
    <property type="term" value="C:ribonuclease H2 complex"/>
    <property type="evidence" value="ECO:0007669"/>
    <property type="project" value="TreeGrafter"/>
</dbReference>
<evidence type="ECO:0000313" key="18">
    <source>
        <dbReference type="EMBL" id="AMK54083.1"/>
    </source>
</evidence>
<comment type="similarity">
    <text evidence="5 14 16">Belongs to the RNase HII family.</text>
</comment>
<keyword evidence="19" id="KW-1185">Reference proteome</keyword>
<name>A0A140DTV6_9FIRM</name>
<evidence type="ECO:0000259" key="17">
    <source>
        <dbReference type="PROSITE" id="PS51975"/>
    </source>
</evidence>
<dbReference type="PANTHER" id="PTHR10954">
    <property type="entry name" value="RIBONUCLEASE H2 SUBUNIT A"/>
    <property type="match status" value="1"/>
</dbReference>
<dbReference type="InterPro" id="IPR022898">
    <property type="entry name" value="RNase_HII"/>
</dbReference>
<keyword evidence="9 14" id="KW-0540">Nuclease</keyword>
<protein>
    <recommendedName>
        <fullName evidence="7 14">Ribonuclease HII</fullName>
        <shortName evidence="14">RNase HII</shortName>
        <ecNumber evidence="6 14">3.1.26.4</ecNumber>
    </recommendedName>
</protein>
<feature type="binding site" evidence="14 15">
    <location>
        <position position="27"/>
    </location>
    <ligand>
        <name>a divalent metal cation</name>
        <dbReference type="ChEBI" id="CHEBI:60240"/>
    </ligand>
</feature>
<dbReference type="Pfam" id="PF01351">
    <property type="entry name" value="RNase_HII"/>
    <property type="match status" value="1"/>
</dbReference>
<evidence type="ECO:0000256" key="2">
    <source>
        <dbReference type="ARBA" id="ARBA00001946"/>
    </source>
</evidence>
<dbReference type="KEGG" id="fro:AALO17_09490"/>
<comment type="cofactor">
    <cofactor evidence="14 15">
        <name>Mn(2+)</name>
        <dbReference type="ChEBI" id="CHEBI:29035"/>
    </cofactor>
    <cofactor evidence="14 15">
        <name>Mg(2+)</name>
        <dbReference type="ChEBI" id="CHEBI:18420"/>
    </cofactor>
    <text evidence="14 15">Manganese or magnesium. Binds 1 divalent metal ion per monomer in the absence of substrate. May bind a second metal ion after substrate binding.</text>
</comment>
<keyword evidence="13 14" id="KW-0464">Manganese</keyword>
<evidence type="ECO:0000256" key="4">
    <source>
        <dbReference type="ARBA" id="ARBA00004496"/>
    </source>
</evidence>
<accession>A0A140DTV6</accession>
<evidence type="ECO:0000256" key="9">
    <source>
        <dbReference type="ARBA" id="ARBA00022722"/>
    </source>
</evidence>
<dbReference type="GeneID" id="78477739"/>
<dbReference type="PROSITE" id="PS51975">
    <property type="entry name" value="RNASE_H_2"/>
    <property type="match status" value="1"/>
</dbReference>
<evidence type="ECO:0000256" key="5">
    <source>
        <dbReference type="ARBA" id="ARBA00007383"/>
    </source>
</evidence>
<dbReference type="RefSeq" id="WP_067555992.1">
    <property type="nucleotide sequence ID" value="NZ_CAMTBT010000066.1"/>
</dbReference>
<dbReference type="GO" id="GO:0043137">
    <property type="term" value="P:DNA replication, removal of RNA primer"/>
    <property type="evidence" value="ECO:0007669"/>
    <property type="project" value="TreeGrafter"/>
</dbReference>
<dbReference type="SUPFAM" id="SSF53098">
    <property type="entry name" value="Ribonuclease H-like"/>
    <property type="match status" value="1"/>
</dbReference>
<reference evidence="18 19" key="1">
    <citation type="journal article" date="2016" name="Gut Pathog.">
        <title>Whole genome sequencing of "Faecalibaculum rodentium" ALO17, isolated from C57BL/6J laboratory mouse feces.</title>
        <authorList>
            <person name="Lim S."/>
            <person name="Chang D.H."/>
            <person name="Ahn S."/>
            <person name="Kim B.C."/>
        </authorList>
    </citation>
    <scope>NUCLEOTIDE SEQUENCE [LARGE SCALE GENOMIC DNA]</scope>
    <source>
        <strain evidence="18 19">Alo17</strain>
    </source>
</reference>
<evidence type="ECO:0000256" key="7">
    <source>
        <dbReference type="ARBA" id="ARBA00019179"/>
    </source>
</evidence>
<evidence type="ECO:0000256" key="3">
    <source>
        <dbReference type="ARBA" id="ARBA00004065"/>
    </source>
</evidence>
<dbReference type="InterPro" id="IPR036397">
    <property type="entry name" value="RNaseH_sf"/>
</dbReference>
<comment type="subcellular location">
    <subcellularLocation>
        <location evidence="4 14">Cytoplasm</location>
    </subcellularLocation>
</comment>
<evidence type="ECO:0000256" key="11">
    <source>
        <dbReference type="ARBA" id="ARBA00022759"/>
    </source>
</evidence>
<evidence type="ECO:0000256" key="6">
    <source>
        <dbReference type="ARBA" id="ARBA00012180"/>
    </source>
</evidence>
<dbReference type="Proteomes" id="UP000069771">
    <property type="component" value="Chromosome"/>
</dbReference>
<organism evidence="18 19">
    <name type="scientific">Faecalibaculum rodentium</name>
    <dbReference type="NCBI Taxonomy" id="1702221"/>
    <lineage>
        <taxon>Bacteria</taxon>
        <taxon>Bacillati</taxon>
        <taxon>Bacillota</taxon>
        <taxon>Erysipelotrichia</taxon>
        <taxon>Erysipelotrichales</taxon>
        <taxon>Erysipelotrichaceae</taxon>
        <taxon>Faecalibaculum</taxon>
    </lineage>
</organism>
<dbReference type="GO" id="GO:0004523">
    <property type="term" value="F:RNA-DNA hybrid ribonuclease activity"/>
    <property type="evidence" value="ECO:0007669"/>
    <property type="project" value="UniProtKB-UniRule"/>
</dbReference>
<keyword evidence="10 14" id="KW-0479">Metal-binding</keyword>
<evidence type="ECO:0000256" key="13">
    <source>
        <dbReference type="ARBA" id="ARBA00023211"/>
    </source>
</evidence>
<feature type="domain" description="RNase H type-2" evidence="17">
    <location>
        <begin position="20"/>
        <end position="207"/>
    </location>
</feature>
<dbReference type="AlphaFoldDB" id="A0A140DTV6"/>
<proteinExistence type="inferred from homology"/>
<dbReference type="GO" id="GO:0030145">
    <property type="term" value="F:manganese ion binding"/>
    <property type="evidence" value="ECO:0007669"/>
    <property type="project" value="UniProtKB-UniRule"/>
</dbReference>
<feature type="binding site" evidence="14 15">
    <location>
        <position position="26"/>
    </location>
    <ligand>
        <name>a divalent metal cation</name>
        <dbReference type="ChEBI" id="CHEBI:60240"/>
    </ligand>
</feature>
<dbReference type="HAMAP" id="MF_00052_B">
    <property type="entry name" value="RNase_HII_B"/>
    <property type="match status" value="1"/>
</dbReference>
<dbReference type="PANTHER" id="PTHR10954:SF18">
    <property type="entry name" value="RIBONUCLEASE HII"/>
    <property type="match status" value="1"/>
</dbReference>
<dbReference type="EC" id="3.1.26.4" evidence="6 14"/>
<dbReference type="GO" id="GO:0006298">
    <property type="term" value="P:mismatch repair"/>
    <property type="evidence" value="ECO:0007669"/>
    <property type="project" value="TreeGrafter"/>
</dbReference>
<evidence type="ECO:0000256" key="16">
    <source>
        <dbReference type="RuleBase" id="RU003515"/>
    </source>
</evidence>
<dbReference type="InterPro" id="IPR024567">
    <property type="entry name" value="RNase_HII/HIII_dom"/>
</dbReference>
<dbReference type="OrthoDB" id="9803420at2"/>
<feature type="binding site" evidence="14 15">
    <location>
        <position position="116"/>
    </location>
    <ligand>
        <name>a divalent metal cation</name>
        <dbReference type="ChEBI" id="CHEBI:60240"/>
    </ligand>
</feature>
<keyword evidence="12 14" id="KW-0378">Hydrolase</keyword>
<dbReference type="NCBIfam" id="NF000595">
    <property type="entry name" value="PRK00015.1-3"/>
    <property type="match status" value="1"/>
</dbReference>
<dbReference type="EMBL" id="CP011391">
    <property type="protein sequence ID" value="AMK54083.1"/>
    <property type="molecule type" value="Genomic_DNA"/>
</dbReference>
<evidence type="ECO:0000256" key="10">
    <source>
        <dbReference type="ARBA" id="ARBA00022723"/>
    </source>
</evidence>
<keyword evidence="11 14" id="KW-0255">Endonuclease</keyword>
<evidence type="ECO:0000256" key="15">
    <source>
        <dbReference type="PROSITE-ProRule" id="PRU01319"/>
    </source>
</evidence>
<evidence type="ECO:0000313" key="19">
    <source>
        <dbReference type="Proteomes" id="UP000069771"/>
    </source>
</evidence>
<dbReference type="PATRIC" id="fig|1702221.3.peg.918"/>
<dbReference type="GO" id="GO:0003723">
    <property type="term" value="F:RNA binding"/>
    <property type="evidence" value="ECO:0007669"/>
    <property type="project" value="UniProtKB-UniRule"/>
</dbReference>
<dbReference type="STRING" id="1702221.AALO17_09490"/>
<dbReference type="InterPro" id="IPR001352">
    <property type="entry name" value="RNase_HII/HIII"/>
</dbReference>
<evidence type="ECO:0000256" key="12">
    <source>
        <dbReference type="ARBA" id="ARBA00022801"/>
    </source>
</evidence>
<comment type="cofactor">
    <cofactor evidence="2">
        <name>Mg(2+)</name>
        <dbReference type="ChEBI" id="CHEBI:18420"/>
    </cofactor>
</comment>